<keyword evidence="1" id="KW-0723">Serine/threonine-protein kinase</keyword>
<sequence length="160" mass="18375">MMKFDYIQDFIIKTLYSTLDLWIMKEYYDIYGTGSWCIINITCFKIWCFEGGNSGKLFKTILEGLQYLHANRIIHRDIKGDNILVNMYKGELKITDFGASKRLAGLIPRAQTFKGTMRYMAPELIRGCCGFPADIWSFGCTVVEMLTGKQPFSELGKCND</sequence>
<evidence type="ECO:0000256" key="4">
    <source>
        <dbReference type="ARBA" id="ARBA00022777"/>
    </source>
</evidence>
<dbReference type="GO" id="GO:0005524">
    <property type="term" value="F:ATP binding"/>
    <property type="evidence" value="ECO:0007669"/>
    <property type="project" value="UniProtKB-KW"/>
</dbReference>
<reference evidence="7" key="1">
    <citation type="journal article" date="2015" name="PLoS Negl. Trop. Dis.">
        <title>Schistosoma mansoni Egg, Adult Male and Female Comparative Gene Expression Analysis and Identification of Novel Genes by RNA-Seq.</title>
        <authorList>
            <person name="Anderson L."/>
            <person name="Amaral M.S."/>
            <person name="Beckedorff F."/>
            <person name="Silva L.F."/>
            <person name="Dazzani B."/>
            <person name="Oliveira K.C."/>
            <person name="Almeida G.T."/>
            <person name="Gomes M.R."/>
            <person name="Pires D.S."/>
            <person name="Setubal J.C."/>
            <person name="DeMarco R."/>
            <person name="Verjovski-Almeida S."/>
        </authorList>
    </citation>
    <scope>NUCLEOTIDE SEQUENCE</scope>
    <source>
        <strain evidence="7">BH</strain>
    </source>
</reference>
<keyword evidence="5" id="KW-0067">ATP-binding</keyword>
<evidence type="ECO:0000256" key="5">
    <source>
        <dbReference type="ARBA" id="ARBA00022840"/>
    </source>
</evidence>
<feature type="domain" description="Protein kinase" evidence="6">
    <location>
        <begin position="1"/>
        <end position="160"/>
    </location>
</feature>
<gene>
    <name evidence="7" type="ORF">c13348_g1_i1</name>
</gene>
<protein>
    <recommendedName>
        <fullName evidence="6">Protein kinase domain-containing protein</fullName>
    </recommendedName>
</protein>
<dbReference type="GO" id="GO:0004674">
    <property type="term" value="F:protein serine/threonine kinase activity"/>
    <property type="evidence" value="ECO:0007669"/>
    <property type="project" value="UniProtKB-KW"/>
</dbReference>
<dbReference type="InterPro" id="IPR000719">
    <property type="entry name" value="Prot_kinase_dom"/>
</dbReference>
<evidence type="ECO:0000259" key="6">
    <source>
        <dbReference type="PROSITE" id="PS50011"/>
    </source>
</evidence>
<evidence type="ECO:0000313" key="7">
    <source>
        <dbReference type="EMBL" id="JAQ18662.1"/>
    </source>
</evidence>
<dbReference type="SUPFAM" id="SSF56112">
    <property type="entry name" value="Protein kinase-like (PK-like)"/>
    <property type="match status" value="1"/>
</dbReference>
<keyword evidence="3" id="KW-0547">Nucleotide-binding</keyword>
<proteinExistence type="predicted"/>
<dbReference type="SMART" id="SM00220">
    <property type="entry name" value="S_TKc"/>
    <property type="match status" value="1"/>
</dbReference>
<accession>A0A146MI09</accession>
<dbReference type="Gene3D" id="1.10.510.10">
    <property type="entry name" value="Transferase(Phosphotransferase) domain 1"/>
    <property type="match status" value="1"/>
</dbReference>
<dbReference type="PANTHER" id="PTHR11584:SF394">
    <property type="entry name" value="APOPTOTIC SIGNAL-REGULATING KINASE 1, ISOFORM C"/>
    <property type="match status" value="1"/>
</dbReference>
<dbReference type="InterPro" id="IPR008271">
    <property type="entry name" value="Ser/Thr_kinase_AS"/>
</dbReference>
<dbReference type="PROSITE" id="PS50011">
    <property type="entry name" value="PROTEIN_KINASE_DOM"/>
    <property type="match status" value="1"/>
</dbReference>
<name>A0A146MI09_SCHMA</name>
<evidence type="ECO:0000256" key="3">
    <source>
        <dbReference type="ARBA" id="ARBA00022741"/>
    </source>
</evidence>
<dbReference type="InterPro" id="IPR011009">
    <property type="entry name" value="Kinase-like_dom_sf"/>
</dbReference>
<dbReference type="PROSITE" id="PS00108">
    <property type="entry name" value="PROTEIN_KINASE_ST"/>
    <property type="match status" value="1"/>
</dbReference>
<dbReference type="PANTHER" id="PTHR11584">
    <property type="entry name" value="SERINE/THREONINE PROTEIN KINASE"/>
    <property type="match status" value="1"/>
</dbReference>
<evidence type="ECO:0000256" key="1">
    <source>
        <dbReference type="ARBA" id="ARBA00022527"/>
    </source>
</evidence>
<organism evidence="7">
    <name type="scientific">Schistosoma mansoni</name>
    <name type="common">Blood fluke</name>
    <dbReference type="NCBI Taxonomy" id="6183"/>
    <lineage>
        <taxon>Eukaryota</taxon>
        <taxon>Metazoa</taxon>
        <taxon>Spiralia</taxon>
        <taxon>Lophotrochozoa</taxon>
        <taxon>Platyhelminthes</taxon>
        <taxon>Trematoda</taxon>
        <taxon>Digenea</taxon>
        <taxon>Strigeidida</taxon>
        <taxon>Schistosomatoidea</taxon>
        <taxon>Schistosomatidae</taxon>
        <taxon>Schistosoma</taxon>
    </lineage>
</organism>
<keyword evidence="2" id="KW-0808">Transferase</keyword>
<evidence type="ECO:0000256" key="2">
    <source>
        <dbReference type="ARBA" id="ARBA00022679"/>
    </source>
</evidence>
<dbReference type="AlphaFoldDB" id="A0A146MI09"/>
<dbReference type="EMBL" id="GDQY01000182">
    <property type="protein sequence ID" value="JAQ18662.1"/>
    <property type="molecule type" value="Transcribed_RNA"/>
</dbReference>
<dbReference type="Pfam" id="PF00069">
    <property type="entry name" value="Pkinase"/>
    <property type="match status" value="1"/>
</dbReference>
<keyword evidence="4" id="KW-0418">Kinase</keyword>